<feature type="transmembrane region" description="Helical" evidence="7">
    <location>
        <begin position="38"/>
        <end position="56"/>
    </location>
</feature>
<feature type="transmembrane region" description="Helical" evidence="7">
    <location>
        <begin position="225"/>
        <end position="246"/>
    </location>
</feature>
<feature type="transmembrane region" description="Helical" evidence="7">
    <location>
        <begin position="117"/>
        <end position="142"/>
    </location>
</feature>
<evidence type="ECO:0000256" key="6">
    <source>
        <dbReference type="ARBA" id="ARBA00023136"/>
    </source>
</evidence>
<comment type="similarity">
    <text evidence="7">Belongs to the binding-protein-dependent transport system permease family.</text>
</comment>
<sequence>MKILSALSRLWLVPVVLVVWETTTWLMDDQYFPRPTEIVAAMYEAWFTGPAGSMFLTERALENVPDSIVRLLAGWALASVLGVALGVAMGRSPLLFRLIDPLIQFGRALPPTALLPLFMALFSTGTSMHVLLIAFGVIWPILFNTADGVRSVDPLHLETGRTFALTRTQRMTRIILPSAMPRIFAGLRLSLSLALILMVISEIFSVNGIGFLLRDAQQSFELPTVWGAIVLLGLLGFILNWLFLLVERRALSWHRAATRTA</sequence>
<dbReference type="PROSITE" id="PS50928">
    <property type="entry name" value="ABC_TM1"/>
    <property type="match status" value="1"/>
</dbReference>
<dbReference type="InterPro" id="IPR035906">
    <property type="entry name" value="MetI-like_sf"/>
</dbReference>
<feature type="domain" description="ABC transmembrane type-1" evidence="8">
    <location>
        <begin position="64"/>
        <end position="247"/>
    </location>
</feature>
<evidence type="ECO:0000256" key="2">
    <source>
        <dbReference type="ARBA" id="ARBA00022448"/>
    </source>
</evidence>
<dbReference type="RefSeq" id="WP_343950536.1">
    <property type="nucleotide sequence ID" value="NZ_BAAAHQ010000014.1"/>
</dbReference>
<evidence type="ECO:0000313" key="9">
    <source>
        <dbReference type="EMBL" id="GAA0928043.1"/>
    </source>
</evidence>
<name>A0ABP3ZYM9_9ACTN</name>
<organism evidence="9 10">
    <name type="scientific">Nonomuraea longicatena</name>
    <dbReference type="NCBI Taxonomy" id="83682"/>
    <lineage>
        <taxon>Bacteria</taxon>
        <taxon>Bacillati</taxon>
        <taxon>Actinomycetota</taxon>
        <taxon>Actinomycetes</taxon>
        <taxon>Streptosporangiales</taxon>
        <taxon>Streptosporangiaceae</taxon>
        <taxon>Nonomuraea</taxon>
    </lineage>
</organism>
<evidence type="ECO:0000256" key="4">
    <source>
        <dbReference type="ARBA" id="ARBA00022692"/>
    </source>
</evidence>
<evidence type="ECO:0000256" key="1">
    <source>
        <dbReference type="ARBA" id="ARBA00004651"/>
    </source>
</evidence>
<comment type="caution">
    <text evidence="9">The sequence shown here is derived from an EMBL/GenBank/DDBJ whole genome shotgun (WGS) entry which is preliminary data.</text>
</comment>
<keyword evidence="6 7" id="KW-0472">Membrane</keyword>
<dbReference type="Gene3D" id="1.10.3720.10">
    <property type="entry name" value="MetI-like"/>
    <property type="match status" value="1"/>
</dbReference>
<comment type="subcellular location">
    <subcellularLocation>
        <location evidence="1 7">Cell membrane</location>
        <topology evidence="1 7">Multi-pass membrane protein</topology>
    </subcellularLocation>
</comment>
<dbReference type="CDD" id="cd06261">
    <property type="entry name" value="TM_PBP2"/>
    <property type="match status" value="1"/>
</dbReference>
<evidence type="ECO:0000256" key="5">
    <source>
        <dbReference type="ARBA" id="ARBA00022989"/>
    </source>
</evidence>
<evidence type="ECO:0000256" key="7">
    <source>
        <dbReference type="RuleBase" id="RU363032"/>
    </source>
</evidence>
<keyword evidence="3" id="KW-1003">Cell membrane</keyword>
<dbReference type="SUPFAM" id="SSF161098">
    <property type="entry name" value="MetI-like"/>
    <property type="match status" value="1"/>
</dbReference>
<feature type="transmembrane region" description="Helical" evidence="7">
    <location>
        <begin position="7"/>
        <end position="26"/>
    </location>
</feature>
<dbReference type="EMBL" id="BAAAHQ010000014">
    <property type="protein sequence ID" value="GAA0928043.1"/>
    <property type="molecule type" value="Genomic_DNA"/>
</dbReference>
<evidence type="ECO:0000259" key="8">
    <source>
        <dbReference type="PROSITE" id="PS50928"/>
    </source>
</evidence>
<dbReference type="Pfam" id="PF00528">
    <property type="entry name" value="BPD_transp_1"/>
    <property type="match status" value="1"/>
</dbReference>
<proteinExistence type="inferred from homology"/>
<dbReference type="InterPro" id="IPR000515">
    <property type="entry name" value="MetI-like"/>
</dbReference>
<dbReference type="PANTHER" id="PTHR30151:SF0">
    <property type="entry name" value="ABC TRANSPORTER PERMEASE PROTEIN MJ0413-RELATED"/>
    <property type="match status" value="1"/>
</dbReference>
<protein>
    <submittedName>
        <fullName evidence="9">ABC transporter permease</fullName>
    </submittedName>
</protein>
<keyword evidence="10" id="KW-1185">Reference proteome</keyword>
<feature type="transmembrane region" description="Helical" evidence="7">
    <location>
        <begin position="68"/>
        <end position="89"/>
    </location>
</feature>
<feature type="transmembrane region" description="Helical" evidence="7">
    <location>
        <begin position="189"/>
        <end position="213"/>
    </location>
</feature>
<keyword evidence="4 7" id="KW-0812">Transmembrane</keyword>
<evidence type="ECO:0000256" key="3">
    <source>
        <dbReference type="ARBA" id="ARBA00022475"/>
    </source>
</evidence>
<evidence type="ECO:0000313" key="10">
    <source>
        <dbReference type="Proteomes" id="UP001501578"/>
    </source>
</evidence>
<keyword evidence="2 7" id="KW-0813">Transport</keyword>
<reference evidence="10" key="1">
    <citation type="journal article" date="2019" name="Int. J. Syst. Evol. Microbiol.">
        <title>The Global Catalogue of Microorganisms (GCM) 10K type strain sequencing project: providing services to taxonomists for standard genome sequencing and annotation.</title>
        <authorList>
            <consortium name="The Broad Institute Genomics Platform"/>
            <consortium name="The Broad Institute Genome Sequencing Center for Infectious Disease"/>
            <person name="Wu L."/>
            <person name="Ma J."/>
        </authorList>
    </citation>
    <scope>NUCLEOTIDE SEQUENCE [LARGE SCALE GENOMIC DNA]</scope>
    <source>
        <strain evidence="10">JCM 11136</strain>
    </source>
</reference>
<gene>
    <name evidence="9" type="ORF">GCM10009560_30890</name>
</gene>
<dbReference type="Proteomes" id="UP001501578">
    <property type="component" value="Unassembled WGS sequence"/>
</dbReference>
<keyword evidence="5 7" id="KW-1133">Transmembrane helix</keyword>
<accession>A0ABP3ZYM9</accession>
<dbReference type="PANTHER" id="PTHR30151">
    <property type="entry name" value="ALKANE SULFONATE ABC TRANSPORTER-RELATED, MEMBRANE SUBUNIT"/>
    <property type="match status" value="1"/>
</dbReference>